<evidence type="ECO:0000256" key="1">
    <source>
        <dbReference type="ARBA" id="ARBA00038310"/>
    </source>
</evidence>
<dbReference type="OrthoDB" id="5450317at2"/>
<dbReference type="PATRIC" id="fig|1305737.6.peg.2906"/>
<reference evidence="3 4" key="1">
    <citation type="submission" date="2015-09" db="EMBL/GenBank/DDBJ databases">
        <title>Identification and resolution of microdiversity through metagenomic sequencing of parallel consortia.</title>
        <authorList>
            <person name="Nelson W.C."/>
            <person name="Romine M.F."/>
            <person name="Lindemann S.R."/>
        </authorList>
    </citation>
    <scope>NUCLEOTIDE SEQUENCE [LARGE SCALE GENOMIC DNA]</scope>
    <source>
        <strain evidence="3">HL-49</strain>
    </source>
</reference>
<evidence type="ECO:0000313" key="3">
    <source>
        <dbReference type="EMBL" id="KPQ14042.1"/>
    </source>
</evidence>
<keyword evidence="3" id="KW-0378">Hydrolase</keyword>
<dbReference type="Pfam" id="PF04909">
    <property type="entry name" value="Amidohydro_2"/>
    <property type="match status" value="1"/>
</dbReference>
<dbReference type="Gene3D" id="3.20.20.140">
    <property type="entry name" value="Metal-dependent hydrolases"/>
    <property type="match status" value="1"/>
</dbReference>
<dbReference type="EMBL" id="LJXT01000073">
    <property type="protein sequence ID" value="KPQ14042.1"/>
    <property type="molecule type" value="Genomic_DNA"/>
</dbReference>
<proteinExistence type="inferred from homology"/>
<dbReference type="InterPro" id="IPR052350">
    <property type="entry name" value="Metallo-dep_Lactonases"/>
</dbReference>
<comment type="similarity">
    <text evidence="1">Belongs to the metallo-dependent hydrolases superfamily.</text>
</comment>
<comment type="caution">
    <text evidence="3">The sequence shown here is derived from an EMBL/GenBank/DDBJ whole genome shotgun (WGS) entry which is preliminary data.</text>
</comment>
<feature type="domain" description="Amidohydrolase-related" evidence="2">
    <location>
        <begin position="3"/>
        <end position="274"/>
    </location>
</feature>
<evidence type="ECO:0000313" key="4">
    <source>
        <dbReference type="Proteomes" id="UP000050421"/>
    </source>
</evidence>
<dbReference type="eggNOG" id="COG3618">
    <property type="taxonomic scope" value="Bacteria"/>
</dbReference>
<dbReference type="SUPFAM" id="SSF51556">
    <property type="entry name" value="Metallo-dependent hydrolases"/>
    <property type="match status" value="1"/>
</dbReference>
<organism evidence="3 4">
    <name type="scientific">Algoriphagus marincola HL-49</name>
    <dbReference type="NCBI Taxonomy" id="1305737"/>
    <lineage>
        <taxon>Bacteria</taxon>
        <taxon>Pseudomonadati</taxon>
        <taxon>Bacteroidota</taxon>
        <taxon>Cytophagia</taxon>
        <taxon>Cytophagales</taxon>
        <taxon>Cyclobacteriaceae</taxon>
        <taxon>Algoriphagus</taxon>
    </lineage>
</organism>
<accession>A0A0N8KFG1</accession>
<dbReference type="GO" id="GO:0016787">
    <property type="term" value="F:hydrolase activity"/>
    <property type="evidence" value="ECO:0007669"/>
    <property type="project" value="UniProtKB-KW"/>
</dbReference>
<sequence>MRIDAHQHFWEYDPAQQDWIDESMKSIRRDFKPGDLQPYLEEFGFDGCVAVQAEESLRETDYLLDLADQNNWIKGVVGWTDIGSSRLSQVLDQYHGNKKLKGFREILQAKPPQYMVRENFLRGLKSLQSKGYSYDILVYPWHLSAVLELVTKCEEHALVIDHLAKPLIKDGEWKEWKKNLQPIAEREFVYAKVSGLATEADWNNWSEETLMPYIEIALELFGPKRLMFGSDWPVSQLAGSYEKILQAVENFTDSLSSEEKSWVMGKTATEFYKLEK</sequence>
<dbReference type="STRING" id="1305737.GCA_000526355_01855"/>
<gene>
    <name evidence="3" type="ORF">HLUCCX10_11460</name>
</gene>
<dbReference type="Proteomes" id="UP000050421">
    <property type="component" value="Unassembled WGS sequence"/>
</dbReference>
<dbReference type="InterPro" id="IPR006680">
    <property type="entry name" value="Amidohydro-rel"/>
</dbReference>
<evidence type="ECO:0000259" key="2">
    <source>
        <dbReference type="Pfam" id="PF04909"/>
    </source>
</evidence>
<name>A0A0N8KFG1_9BACT</name>
<dbReference type="PANTHER" id="PTHR43569">
    <property type="entry name" value="AMIDOHYDROLASE"/>
    <property type="match status" value="1"/>
</dbReference>
<protein>
    <submittedName>
        <fullName evidence="3">L-fuconolactone hydrolase</fullName>
    </submittedName>
</protein>
<dbReference type="PANTHER" id="PTHR43569:SF2">
    <property type="entry name" value="AMIDOHYDROLASE-RELATED DOMAIN-CONTAINING PROTEIN"/>
    <property type="match status" value="1"/>
</dbReference>
<dbReference type="InterPro" id="IPR032466">
    <property type="entry name" value="Metal_Hydrolase"/>
</dbReference>
<dbReference type="AlphaFoldDB" id="A0A0N8KFG1"/>